<dbReference type="SMART" id="SM00872">
    <property type="entry name" value="Alpha-mann_mid"/>
    <property type="match status" value="1"/>
</dbReference>
<organism evidence="10 11">
    <name type="scientific">Steinernema glaseri</name>
    <dbReference type="NCBI Taxonomy" id="37863"/>
    <lineage>
        <taxon>Eukaryota</taxon>
        <taxon>Metazoa</taxon>
        <taxon>Ecdysozoa</taxon>
        <taxon>Nematoda</taxon>
        <taxon>Chromadorea</taxon>
        <taxon>Rhabditida</taxon>
        <taxon>Tylenchina</taxon>
        <taxon>Panagrolaimomorpha</taxon>
        <taxon>Strongyloidoidea</taxon>
        <taxon>Steinernematidae</taxon>
        <taxon>Steinernema</taxon>
    </lineage>
</organism>
<evidence type="ECO:0000313" key="11">
    <source>
        <dbReference type="WBParaSite" id="L893_g30430.t1"/>
    </source>
</evidence>
<evidence type="ECO:0000256" key="4">
    <source>
        <dbReference type="ARBA" id="ARBA00022833"/>
    </source>
</evidence>
<keyword evidence="6 7" id="KW-0326">Glycosidase</keyword>
<dbReference type="Gene3D" id="2.60.40.1180">
    <property type="entry name" value="Golgi alpha-mannosidase II"/>
    <property type="match status" value="1"/>
</dbReference>
<keyword evidence="10" id="KW-1185">Reference proteome</keyword>
<dbReference type="GO" id="GO:0046872">
    <property type="term" value="F:metal ion binding"/>
    <property type="evidence" value="ECO:0007669"/>
    <property type="project" value="UniProtKB-KW"/>
</dbReference>
<keyword evidence="5" id="KW-1015">Disulfide bond</keyword>
<dbReference type="Pfam" id="PF01074">
    <property type="entry name" value="Glyco_hydro_38N"/>
    <property type="match status" value="1"/>
</dbReference>
<dbReference type="AlphaFoldDB" id="A0A1I7ZWY3"/>
<dbReference type="PANTHER" id="PTHR11607">
    <property type="entry name" value="ALPHA-MANNOSIDASE"/>
    <property type="match status" value="1"/>
</dbReference>
<dbReference type="GO" id="GO:0030246">
    <property type="term" value="F:carbohydrate binding"/>
    <property type="evidence" value="ECO:0007669"/>
    <property type="project" value="InterPro"/>
</dbReference>
<comment type="cofactor">
    <cofactor evidence="7">
        <name>Zn(2+)</name>
        <dbReference type="ChEBI" id="CHEBI:29105"/>
    </cofactor>
    <text evidence="7">Binds 1 zinc ion per subunit.</text>
</comment>
<dbReference type="GO" id="GO:0004559">
    <property type="term" value="F:alpha-mannosidase activity"/>
    <property type="evidence" value="ECO:0007669"/>
    <property type="project" value="InterPro"/>
</dbReference>
<sequence length="1021" mass="114723">MRCMRSTTIGLIFAVAAIYSVVILFVGDERVSFHSVLRHFPQAPRSVEPPVWVSVEREADADLRVDGTRVELRAPLVFNHSDDEPITVHLVLHSHVDPGWLETFDQYYEHKVHNILNLAVAQLTEHEDLRFIWSEVSFLERWWTLASEEQKKQAKRLVAEGRLEVCGGSWVMTDEATPYFWASIDNLIEGQRFLTETFNVTPRTSWSVDPFGHGSMIPYLLPLAGIDNMVIGRINNELKKDIRQKSLLTLNWQQSWTNGASKDSPKAAFVNVLPNKYYTTSDACGPDLHVCCQFDIGPTARSMCHKRADDVSPQNVAAYAEQLAEQYRKLSKFYRTSSVLVPIGDDFFFSVVEDWTVVYKNYKQLLDYINSNPKYKMNVRFSNVGEFFASVDQKTRSTAPLLSGDFFPYLDDSAGPYPAWTGYYAHLPYHKRMGRIVEEKLRSLDLLRLASGSRNDGLKPALVESRRNLALFQHHDGITGTSRKHVMQDFLQRLYWAFDNVTAAQQQLFGGDSQEKFEAVDFLNDDQGRLLTHRLFQSAEKKESRIVLFNPLTIQSTRRVVVRVNSPKVRVLSGQGKPIQAQILPQILNGTISSEFFDLLFFMPIEPLSRVEVSLSFEETQPPLTSVSRVHSSSSQKSPFERLETGGSFIANNSLLKATFFDGKITQLSLGDQEVGLSFELNKYADRGGAYVFVAGERVALPTLRSFFYVDGPLCRRVFGVSDSVNISHAFSVFSSGDSLVDGSLDLEVLSNVRITVNENYMFSLGTRAIGSNGTFYTDANGLHMMKRRFNSKESVAMNFYPAPSAAFLEDRRLRLSLLTNQPTAVASLASGFFEFMVDRQLSGDDGKGLSFGEADTSLPSRLNYRILLEPRKNVSYGTQSFFHSALGFHSLQDMLYPVTAMVRSSDAPLVFILASWPSLFQGLLPCDVELVTFRFLTENTALALLRRLPFDAHSAAPLPSDCSGALDAFWNLLRARLPGGTLFVSNLTGTQKGESVASGRQFAALFDDAFLIRAIRIELP</sequence>
<protein>
    <recommendedName>
        <fullName evidence="7">Alpha-mannosidase</fullName>
        <ecNumber evidence="7">3.2.1.-</ecNumber>
    </recommendedName>
</protein>
<comment type="similarity">
    <text evidence="1 7">Belongs to the glycosyl hydrolase 38 family.</text>
</comment>
<dbReference type="EC" id="3.2.1.-" evidence="7"/>
<feature type="domain" description="Glycoside hydrolase family 38 central" evidence="9">
    <location>
        <begin position="418"/>
        <end position="494"/>
    </location>
</feature>
<dbReference type="Gene3D" id="1.20.1270.50">
    <property type="entry name" value="Glycoside hydrolase family 38, central domain"/>
    <property type="match status" value="1"/>
</dbReference>
<dbReference type="PANTHER" id="PTHR11607:SF3">
    <property type="entry name" value="LYSOSOMAL ALPHA-MANNOSIDASE"/>
    <property type="match status" value="1"/>
</dbReference>
<dbReference type="Pfam" id="PF07748">
    <property type="entry name" value="Glyco_hydro_38C"/>
    <property type="match status" value="1"/>
</dbReference>
<dbReference type="InterPro" id="IPR011330">
    <property type="entry name" value="Glyco_hydro/deAcase_b/a-brl"/>
</dbReference>
<evidence type="ECO:0000313" key="10">
    <source>
        <dbReference type="Proteomes" id="UP000095287"/>
    </source>
</evidence>
<dbReference type="InterPro" id="IPR037094">
    <property type="entry name" value="Glyco_hydro_38_cen_sf"/>
</dbReference>
<evidence type="ECO:0000256" key="8">
    <source>
        <dbReference type="SAM" id="Phobius"/>
    </source>
</evidence>
<dbReference type="InterPro" id="IPR011682">
    <property type="entry name" value="Glyco_hydro_38_C"/>
</dbReference>
<dbReference type="Gene3D" id="3.20.110.10">
    <property type="entry name" value="Glycoside hydrolase 38, N terminal domain"/>
    <property type="match status" value="1"/>
</dbReference>
<evidence type="ECO:0000256" key="3">
    <source>
        <dbReference type="ARBA" id="ARBA00022801"/>
    </source>
</evidence>
<keyword evidence="8" id="KW-0472">Membrane</keyword>
<evidence type="ECO:0000256" key="1">
    <source>
        <dbReference type="ARBA" id="ARBA00009792"/>
    </source>
</evidence>
<keyword evidence="2 7" id="KW-0479">Metal-binding</keyword>
<feature type="transmembrane region" description="Helical" evidence="8">
    <location>
        <begin position="7"/>
        <end position="27"/>
    </location>
</feature>
<dbReference type="GO" id="GO:0000139">
    <property type="term" value="C:Golgi membrane"/>
    <property type="evidence" value="ECO:0007669"/>
    <property type="project" value="TreeGrafter"/>
</dbReference>
<evidence type="ECO:0000256" key="2">
    <source>
        <dbReference type="ARBA" id="ARBA00022723"/>
    </source>
</evidence>
<dbReference type="WBParaSite" id="L893_g30430.t1">
    <property type="protein sequence ID" value="L893_g30430.t1"/>
    <property type="gene ID" value="L893_g30430"/>
</dbReference>
<dbReference type="GO" id="GO:0006491">
    <property type="term" value="P:N-glycan processing"/>
    <property type="evidence" value="ECO:0007669"/>
    <property type="project" value="TreeGrafter"/>
</dbReference>
<dbReference type="SUPFAM" id="SSF88688">
    <property type="entry name" value="Families 57/38 glycoside transferase middle domain"/>
    <property type="match status" value="1"/>
</dbReference>
<dbReference type="Proteomes" id="UP000095287">
    <property type="component" value="Unplaced"/>
</dbReference>
<dbReference type="InterPro" id="IPR011013">
    <property type="entry name" value="Gal_mutarotase_sf_dom"/>
</dbReference>
<accession>A0A1I7ZWY3</accession>
<reference evidence="11" key="1">
    <citation type="submission" date="2016-11" db="UniProtKB">
        <authorList>
            <consortium name="WormBaseParasite"/>
        </authorList>
    </citation>
    <scope>IDENTIFICATION</scope>
</reference>
<dbReference type="SUPFAM" id="SSF88713">
    <property type="entry name" value="Glycoside hydrolase/deacetylase"/>
    <property type="match status" value="1"/>
</dbReference>
<dbReference type="InterPro" id="IPR015341">
    <property type="entry name" value="Glyco_hydro_38_cen"/>
</dbReference>
<dbReference type="InterPro" id="IPR013780">
    <property type="entry name" value="Glyco_hydro_b"/>
</dbReference>
<evidence type="ECO:0000256" key="5">
    <source>
        <dbReference type="ARBA" id="ARBA00023157"/>
    </source>
</evidence>
<dbReference type="InterPro" id="IPR000602">
    <property type="entry name" value="Glyco_hydro_38_N"/>
</dbReference>
<dbReference type="InterPro" id="IPR027291">
    <property type="entry name" value="Glyco_hydro_38_N_sf"/>
</dbReference>
<dbReference type="Pfam" id="PF09261">
    <property type="entry name" value="Alpha-mann_mid"/>
    <property type="match status" value="1"/>
</dbReference>
<dbReference type="Gene3D" id="2.70.98.30">
    <property type="entry name" value="Golgi alpha-mannosidase II, domain 4"/>
    <property type="match status" value="1"/>
</dbReference>
<proteinExistence type="inferred from homology"/>
<evidence type="ECO:0000259" key="9">
    <source>
        <dbReference type="SMART" id="SM00872"/>
    </source>
</evidence>
<evidence type="ECO:0000256" key="7">
    <source>
        <dbReference type="RuleBase" id="RU361199"/>
    </source>
</evidence>
<keyword evidence="8" id="KW-1133">Transmembrane helix</keyword>
<keyword evidence="8" id="KW-0812">Transmembrane</keyword>
<name>A0A1I7ZWY3_9BILA</name>
<dbReference type="SUPFAM" id="SSF74650">
    <property type="entry name" value="Galactose mutarotase-like"/>
    <property type="match status" value="1"/>
</dbReference>
<keyword evidence="4 7" id="KW-0862">Zinc</keyword>
<evidence type="ECO:0000256" key="6">
    <source>
        <dbReference type="ARBA" id="ARBA00023295"/>
    </source>
</evidence>
<dbReference type="InterPro" id="IPR028995">
    <property type="entry name" value="Glyco_hydro_57/38_cen_sf"/>
</dbReference>
<keyword evidence="3 7" id="KW-0378">Hydrolase</keyword>
<dbReference type="GO" id="GO:0006013">
    <property type="term" value="P:mannose metabolic process"/>
    <property type="evidence" value="ECO:0007669"/>
    <property type="project" value="InterPro"/>
</dbReference>
<dbReference type="InterPro" id="IPR050843">
    <property type="entry name" value="Glycosyl_Hydrlase_38"/>
</dbReference>